<dbReference type="InterPro" id="IPR019546">
    <property type="entry name" value="TAT_signal_bac_arc"/>
</dbReference>
<keyword evidence="1" id="KW-0560">Oxidoreductase</keyword>
<dbReference type="RefSeq" id="WP_307474876.1">
    <property type="nucleotide sequence ID" value="NZ_JAUSUB010000008.1"/>
</dbReference>
<dbReference type="PROSITE" id="PS51318">
    <property type="entry name" value="TAT"/>
    <property type="match status" value="1"/>
</dbReference>
<dbReference type="EMBL" id="JAUSUB010000008">
    <property type="protein sequence ID" value="MDQ0270446.1"/>
    <property type="molecule type" value="Genomic_DNA"/>
</dbReference>
<name>A0ABU0AGR0_9BACI</name>
<proteinExistence type="predicted"/>
<sequence length="254" mass="28499">MSENENQKVDHHLKSRRTFLKNSGLTVGGIVLGGAVANLLGVNTGGSSEHVHTSPQEPVSYPNEALMFFTMDQYRLTAAAAERIFPKDELGPGAIELNVAIYIDHQLASPWGANVKDYMQGPFYSPDQLQGTQLRLLRKDLFLLGLEGLDKYSNKKFKKNFIELEVNEQDEVLTDFESGEKYKLSGISSSHFFSMLRTLTIEGAYADPLYGGNKEMKGWKMRKYPGSYMSYTNDIQSNSFVEKKPQSLNSHMGH</sequence>
<dbReference type="GO" id="GO:0033717">
    <property type="term" value="F:gluconate 2-dehydrogenase (acceptor) activity"/>
    <property type="evidence" value="ECO:0007669"/>
    <property type="project" value="UniProtKB-EC"/>
</dbReference>
<dbReference type="Pfam" id="PF13618">
    <property type="entry name" value="Gluconate_2-dh3"/>
    <property type="match status" value="1"/>
</dbReference>
<evidence type="ECO:0000313" key="1">
    <source>
        <dbReference type="EMBL" id="MDQ0270446.1"/>
    </source>
</evidence>
<reference evidence="1 2" key="1">
    <citation type="submission" date="2023-07" db="EMBL/GenBank/DDBJ databases">
        <title>Genomic Encyclopedia of Type Strains, Phase IV (KMG-IV): sequencing the most valuable type-strain genomes for metagenomic binning, comparative biology and taxonomic classification.</title>
        <authorList>
            <person name="Goeker M."/>
        </authorList>
    </citation>
    <scope>NUCLEOTIDE SEQUENCE [LARGE SCALE GENOMIC DNA]</scope>
    <source>
        <strain evidence="1 2">DSM 23494</strain>
    </source>
</reference>
<accession>A0ABU0AGR0</accession>
<dbReference type="EC" id="1.1.99.3" evidence="1"/>
<keyword evidence="2" id="KW-1185">Reference proteome</keyword>
<dbReference type="Proteomes" id="UP001238088">
    <property type="component" value="Unassembled WGS sequence"/>
</dbReference>
<evidence type="ECO:0000313" key="2">
    <source>
        <dbReference type="Proteomes" id="UP001238088"/>
    </source>
</evidence>
<dbReference type="InterPro" id="IPR006311">
    <property type="entry name" value="TAT_signal"/>
</dbReference>
<organism evidence="1 2">
    <name type="scientific">Cytobacillus purgationiresistens</name>
    <dbReference type="NCBI Taxonomy" id="863449"/>
    <lineage>
        <taxon>Bacteria</taxon>
        <taxon>Bacillati</taxon>
        <taxon>Bacillota</taxon>
        <taxon>Bacilli</taxon>
        <taxon>Bacillales</taxon>
        <taxon>Bacillaceae</taxon>
        <taxon>Cytobacillus</taxon>
    </lineage>
</organism>
<gene>
    <name evidence="1" type="ORF">J2S17_002321</name>
</gene>
<protein>
    <submittedName>
        <fullName evidence="1">Gluconate 2-dehydrogenase gamma chain</fullName>
        <ecNumber evidence="1">1.1.99.3</ecNumber>
    </submittedName>
</protein>
<dbReference type="InterPro" id="IPR027056">
    <property type="entry name" value="Gluconate_2DH_su3"/>
</dbReference>
<comment type="caution">
    <text evidence="1">The sequence shown here is derived from an EMBL/GenBank/DDBJ whole genome shotgun (WGS) entry which is preliminary data.</text>
</comment>
<dbReference type="NCBIfam" id="TIGR01409">
    <property type="entry name" value="TAT_signal_seq"/>
    <property type="match status" value="1"/>
</dbReference>